<dbReference type="GO" id="GO:0005524">
    <property type="term" value="F:ATP binding"/>
    <property type="evidence" value="ECO:0007669"/>
    <property type="project" value="InterPro"/>
</dbReference>
<dbReference type="Gene3D" id="3.40.50.261">
    <property type="entry name" value="Succinyl-CoA synthetase domains"/>
    <property type="match status" value="1"/>
</dbReference>
<dbReference type="InterPro" id="IPR013815">
    <property type="entry name" value="ATP_grasp_subdomain_1"/>
</dbReference>
<keyword evidence="2 12" id="KW-0816">Tricarboxylic acid cycle</keyword>
<dbReference type="NCBIfam" id="TIGR01016">
    <property type="entry name" value="sucCoAbeta"/>
    <property type="match status" value="1"/>
</dbReference>
<keyword evidence="4 12" id="KW-0479">Metal-binding</keyword>
<dbReference type="HAMAP" id="MF_00558">
    <property type="entry name" value="Succ_CoA_beta"/>
    <property type="match status" value="1"/>
</dbReference>
<evidence type="ECO:0000256" key="12">
    <source>
        <dbReference type="HAMAP-Rule" id="MF_03221"/>
    </source>
</evidence>
<reference evidence="16" key="1">
    <citation type="journal article" date="2015" name="Nat. Commun.">
        <title>The Lingula genome provides insights into brachiopod evolution and the origin of phosphate biomineralization.</title>
        <authorList>
            <person name="Luo Y.J."/>
            <person name="Takeuchi T."/>
            <person name="Koyanagi R."/>
            <person name="Yamada L."/>
            <person name="Kanda M."/>
            <person name="Khalturina M."/>
            <person name="Fujie M."/>
            <person name="Yamasaki S.I."/>
            <person name="Endo K."/>
            <person name="Satoh N."/>
        </authorList>
    </citation>
    <scope>NUCLEOTIDE SEQUENCE</scope>
</reference>
<dbReference type="InterPro" id="IPR034722">
    <property type="entry name" value="Succ_CoA_betaG_euk"/>
</dbReference>
<feature type="domain" description="ATP-grasp fold succinyl-CoA synthetase-type" evidence="14">
    <location>
        <begin position="33"/>
        <end position="243"/>
    </location>
</feature>
<keyword evidence="7 12" id="KW-0496">Mitochondrion</keyword>
<comment type="catalytic activity">
    <reaction evidence="9 12">
        <text>GTP + succinate + CoA = succinyl-CoA + GDP + phosphate</text>
        <dbReference type="Rhea" id="RHEA:22120"/>
        <dbReference type="ChEBI" id="CHEBI:30031"/>
        <dbReference type="ChEBI" id="CHEBI:37565"/>
        <dbReference type="ChEBI" id="CHEBI:43474"/>
        <dbReference type="ChEBI" id="CHEBI:57287"/>
        <dbReference type="ChEBI" id="CHEBI:57292"/>
        <dbReference type="ChEBI" id="CHEBI:58189"/>
        <dbReference type="EC" id="6.2.1.4"/>
    </reaction>
</comment>
<dbReference type="PROSITE" id="PS01217">
    <property type="entry name" value="SUCCINYL_COA_LIG_3"/>
    <property type="match status" value="1"/>
</dbReference>
<dbReference type="GO" id="GO:0042709">
    <property type="term" value="C:succinate-CoA ligase complex"/>
    <property type="evidence" value="ECO:0007669"/>
    <property type="project" value="TreeGrafter"/>
</dbReference>
<evidence type="ECO:0000313" key="16">
    <source>
        <dbReference type="RefSeq" id="XP_013395885.1"/>
    </source>
</evidence>
<evidence type="ECO:0000256" key="6">
    <source>
        <dbReference type="ARBA" id="ARBA00022842"/>
    </source>
</evidence>
<dbReference type="GO" id="GO:0000287">
    <property type="term" value="F:magnesium ion binding"/>
    <property type="evidence" value="ECO:0007669"/>
    <property type="project" value="UniProtKB-UniRule"/>
</dbReference>
<dbReference type="FunFam" id="3.30.470.20:FF:000002">
    <property type="entry name" value="Succinate--CoA ligase [ADP-forming] subunit beta"/>
    <property type="match status" value="1"/>
</dbReference>
<comment type="cofactor">
    <cofactor evidence="12">
        <name>Mg(2+)</name>
        <dbReference type="ChEBI" id="CHEBI:18420"/>
    </cofactor>
    <text evidence="12">Binds 1 Mg(2+) ion per subunit.</text>
</comment>
<dbReference type="RefSeq" id="XP_013395885.1">
    <property type="nucleotide sequence ID" value="XM_013540431.1"/>
</dbReference>
<comment type="subunit">
    <text evidence="11 12">Heterodimer of an alpha and a beta subunit. The beta subunit determines specificity for GTP.</text>
</comment>
<evidence type="ECO:0000256" key="2">
    <source>
        <dbReference type="ARBA" id="ARBA00022532"/>
    </source>
</evidence>
<dbReference type="HAMAP" id="MF_03221">
    <property type="entry name" value="Succ_CoA_betaG_euk"/>
    <property type="match status" value="1"/>
</dbReference>
<dbReference type="InterPro" id="IPR005811">
    <property type="entry name" value="SUCC_ACL_C"/>
</dbReference>
<evidence type="ECO:0000256" key="5">
    <source>
        <dbReference type="ARBA" id="ARBA00022741"/>
    </source>
</evidence>
<dbReference type="GeneID" id="106162971"/>
<dbReference type="Proteomes" id="UP000085678">
    <property type="component" value="Unplaced"/>
</dbReference>
<keyword evidence="5 12" id="KW-0547">Nucleotide-binding</keyword>
<dbReference type="Pfam" id="PF08442">
    <property type="entry name" value="ATP-grasp_2"/>
    <property type="match status" value="1"/>
</dbReference>
<dbReference type="FunFam" id="3.30.1490.20:FF:000004">
    <property type="entry name" value="Succinate--CoA ligase [ADP-forming] subunit beta, mitochondrial"/>
    <property type="match status" value="1"/>
</dbReference>
<dbReference type="GO" id="GO:0005739">
    <property type="term" value="C:mitochondrion"/>
    <property type="evidence" value="ECO:0007669"/>
    <property type="project" value="UniProtKB-SubCell"/>
</dbReference>
<dbReference type="UniPathway" id="UPA00223">
    <property type="reaction ID" value="UER00999"/>
</dbReference>
<dbReference type="InterPro" id="IPR005809">
    <property type="entry name" value="Succ_CoA_ligase-like_bsu"/>
</dbReference>
<dbReference type="PANTHER" id="PTHR11815:SF10">
    <property type="entry name" value="SUCCINATE--COA LIGASE [GDP-FORMING] SUBUNIT BETA, MITOCHONDRIAL"/>
    <property type="match status" value="1"/>
</dbReference>
<keyword evidence="6 12" id="KW-0460">Magnesium</keyword>
<dbReference type="GO" id="GO:0006104">
    <property type="term" value="P:succinyl-CoA metabolic process"/>
    <property type="evidence" value="ECO:0007669"/>
    <property type="project" value="InterPro"/>
</dbReference>
<dbReference type="Gene3D" id="3.30.1490.20">
    <property type="entry name" value="ATP-grasp fold, A domain"/>
    <property type="match status" value="1"/>
</dbReference>
<accession>A0A1S3IC99</accession>
<evidence type="ECO:0000256" key="8">
    <source>
        <dbReference type="ARBA" id="ARBA00023134"/>
    </source>
</evidence>
<dbReference type="GO" id="GO:0005525">
    <property type="term" value="F:GTP binding"/>
    <property type="evidence" value="ECO:0007669"/>
    <property type="project" value="UniProtKB-UniRule"/>
</dbReference>
<dbReference type="KEGG" id="lak:106162971"/>
<feature type="binding site" evidence="12">
    <location>
        <begin position="362"/>
        <end position="364"/>
    </location>
    <ligand>
        <name>substrate</name>
        <note>ligand shared with subunit alpha</note>
    </ligand>
</feature>
<feature type="binding site" evidence="12">
    <location>
        <position position="141"/>
    </location>
    <ligand>
        <name>GTP</name>
        <dbReference type="ChEBI" id="CHEBI:37565"/>
    </ligand>
</feature>
<dbReference type="PIRSF" id="PIRSF001554">
    <property type="entry name" value="SucCS_beta"/>
    <property type="match status" value="1"/>
</dbReference>
<feature type="domain" description="ATP-citrate synthase/succinyl-CoA ligase C-terminal" evidence="13">
    <location>
        <begin position="303"/>
        <end position="423"/>
    </location>
</feature>
<dbReference type="STRING" id="7574.A0A1S3IC99"/>
<gene>
    <name evidence="16" type="primary">LOC106162971</name>
</gene>
<dbReference type="FunCoup" id="A0A1S3IC99">
    <property type="interactions" value="1105"/>
</dbReference>
<dbReference type="InterPro" id="IPR013650">
    <property type="entry name" value="ATP-grasp_succ-CoA_synth-type"/>
</dbReference>
<evidence type="ECO:0000313" key="15">
    <source>
        <dbReference type="Proteomes" id="UP000085678"/>
    </source>
</evidence>
<comment type="similarity">
    <text evidence="12">Belongs to the succinate/malate CoA ligase beta subunit family. GTP-specific subunit beta subfamily.</text>
</comment>
<dbReference type="PANTHER" id="PTHR11815">
    <property type="entry name" value="SUCCINYL-COA SYNTHETASE BETA CHAIN"/>
    <property type="match status" value="1"/>
</dbReference>
<dbReference type="InterPro" id="IPR017866">
    <property type="entry name" value="Succ-CoA_synthase_bsu_CS"/>
</dbReference>
<feature type="site" description="Important for substrate specificity" evidence="12">
    <location>
        <position position="74"/>
    </location>
</feature>
<feature type="binding site" evidence="12">
    <location>
        <position position="254"/>
    </location>
    <ligand>
        <name>Mg(2+)</name>
        <dbReference type="ChEBI" id="CHEBI:18420"/>
    </ligand>
</feature>
<dbReference type="GO" id="GO:0006099">
    <property type="term" value="P:tricarboxylic acid cycle"/>
    <property type="evidence" value="ECO:0007669"/>
    <property type="project" value="UniProtKB-UniRule"/>
</dbReference>
<feature type="binding site" evidence="12">
    <location>
        <begin position="85"/>
        <end position="87"/>
    </location>
    <ligand>
        <name>GTP</name>
        <dbReference type="ChEBI" id="CHEBI:37565"/>
    </ligand>
</feature>
<dbReference type="GO" id="GO:0004775">
    <property type="term" value="F:succinate-CoA ligase (ADP-forming) activity"/>
    <property type="evidence" value="ECO:0007669"/>
    <property type="project" value="UniProtKB-UniRule"/>
</dbReference>
<keyword evidence="8 12" id="KW-0342">GTP-binding</keyword>
<dbReference type="Gene3D" id="3.30.470.20">
    <property type="entry name" value="ATP-grasp fold, B domain"/>
    <property type="match status" value="1"/>
</dbReference>
<dbReference type="OrthoDB" id="1552at2759"/>
<comment type="subcellular location">
    <subcellularLocation>
        <location evidence="12">Mitochondrion</location>
    </subcellularLocation>
</comment>
<evidence type="ECO:0000259" key="13">
    <source>
        <dbReference type="Pfam" id="PF00549"/>
    </source>
</evidence>
<evidence type="ECO:0000256" key="7">
    <source>
        <dbReference type="ARBA" id="ARBA00023128"/>
    </source>
</evidence>
<dbReference type="Pfam" id="PF00549">
    <property type="entry name" value="Ligase_CoA"/>
    <property type="match status" value="1"/>
</dbReference>
<feature type="binding site" evidence="12">
    <location>
        <position position="51"/>
    </location>
    <ligand>
        <name>GTP</name>
        <dbReference type="ChEBI" id="CHEBI:37565"/>
    </ligand>
</feature>
<organism evidence="15 16">
    <name type="scientific">Lingula anatina</name>
    <name type="common">Brachiopod</name>
    <name type="synonym">Lingula unguis</name>
    <dbReference type="NCBI Taxonomy" id="7574"/>
    <lineage>
        <taxon>Eukaryota</taxon>
        <taxon>Metazoa</taxon>
        <taxon>Spiralia</taxon>
        <taxon>Lophotrochozoa</taxon>
        <taxon>Brachiopoda</taxon>
        <taxon>Linguliformea</taxon>
        <taxon>Lingulata</taxon>
        <taxon>Lingulida</taxon>
        <taxon>Linguloidea</taxon>
        <taxon>Lingulidae</taxon>
        <taxon>Lingula</taxon>
    </lineage>
</organism>
<reference evidence="16" key="2">
    <citation type="submission" date="2025-08" db="UniProtKB">
        <authorList>
            <consortium name="RefSeq"/>
        </authorList>
    </citation>
    <scope>IDENTIFICATION</scope>
</reference>
<dbReference type="SUPFAM" id="SSF56059">
    <property type="entry name" value="Glutathione synthetase ATP-binding domain-like"/>
    <property type="match status" value="1"/>
</dbReference>
<feature type="binding site" evidence="12">
    <location>
        <position position="240"/>
    </location>
    <ligand>
        <name>Mg(2+)</name>
        <dbReference type="ChEBI" id="CHEBI:18420"/>
    </ligand>
</feature>
<evidence type="ECO:0000256" key="4">
    <source>
        <dbReference type="ARBA" id="ARBA00022723"/>
    </source>
</evidence>
<dbReference type="GO" id="GO:0004776">
    <property type="term" value="F:succinate-CoA ligase (GDP-forming) activity"/>
    <property type="evidence" value="ECO:0007669"/>
    <property type="project" value="UniProtKB-EC"/>
</dbReference>
<comment type="function">
    <text evidence="10 12">GTP-specific succinyl-CoA synthetase functions in the citric acid cycle (TCA), coupling the hydrolysis of succinyl-CoA to the synthesis of GTP and thus represents the only step of substrate-level phosphorylation in the TCA. The beta subunit provides nucleotide specificity of the enzyme and binds the substrate succinate, while the binding sites for coenzyme A and phosphate are found in the alpha subunit.</text>
</comment>
<comment type="pathway">
    <text evidence="1 12">Carbohydrate metabolism; tricarboxylic acid cycle; succinate from succinyl-CoA (ligase route): step 1/1.</text>
</comment>
<proteinExistence type="inferred from homology"/>
<dbReference type="SUPFAM" id="SSF52210">
    <property type="entry name" value="Succinyl-CoA synthetase domains"/>
    <property type="match status" value="1"/>
</dbReference>
<protein>
    <recommendedName>
        <fullName evidence="12">Succinate--CoA ligase [GDP-forming] subunit beta, mitochondrial</fullName>
        <ecNumber evidence="12">6.2.1.4</ecNumber>
    </recommendedName>
    <alternativeName>
        <fullName evidence="12">GTP-specific succinyl-CoA synthetase subunit beta</fullName>
        <shortName evidence="12">G-SCS</shortName>
        <shortName evidence="12">GTPSCS</shortName>
    </alternativeName>
    <alternativeName>
        <fullName evidence="12">Succinyl-CoA synthetase beta-G chain</fullName>
        <shortName evidence="12">SCS-betaG</shortName>
    </alternativeName>
</protein>
<sequence>MASLCRCLRSAASLKLLQSQPICAAAVQKRWLNLHEYQSKELMESHGLAVQRFLMAEKGGAEAEVIAKKLNPIEFVIKAQILAGGRGKGTFDNGFKGGVKLTKDPKEVGDFVTNMVGHRLMTKQTPPEGVLVQKVMIAEAFDIEDGKERYLAILMDRESNGPVIVGSPYGGMDIEEVAENNPEAIFKEPVDIMTGITDEIAERMATNLLFEGDNHKQAVDQIKKMYNMFIQIDATQIEVNPIAETTQGKVICFDAKINFDDSARFRQKKFFDAEDKSEMDWREREANESDLNYIGMDGNIACLVNGAGLAMATMDIIKLKGGEPANFLDVGGGVTESMVENAFKLITKDSQVKAILVNIFGGIVNCKTIAEGITNAAKSIHLQVPLVVRLEGTNVDEARKILDASGMKIISATDLGDAAEKAVGSIA</sequence>
<keyword evidence="15" id="KW-1185">Reference proteome</keyword>
<evidence type="ECO:0000256" key="11">
    <source>
        <dbReference type="ARBA" id="ARBA00063570"/>
    </source>
</evidence>
<evidence type="ECO:0000256" key="9">
    <source>
        <dbReference type="ARBA" id="ARBA00052879"/>
    </source>
</evidence>
<dbReference type="NCBIfam" id="NF001913">
    <property type="entry name" value="PRK00696.1"/>
    <property type="match status" value="1"/>
</dbReference>
<dbReference type="EC" id="6.2.1.4" evidence="12"/>
<feature type="site" description="Important for substrate specificity" evidence="12">
    <location>
        <position position="142"/>
    </location>
</feature>
<evidence type="ECO:0000256" key="10">
    <source>
        <dbReference type="ARBA" id="ARBA00053833"/>
    </source>
</evidence>
<evidence type="ECO:0000256" key="3">
    <source>
        <dbReference type="ARBA" id="ARBA00022598"/>
    </source>
</evidence>
<evidence type="ECO:0000259" key="14">
    <source>
        <dbReference type="Pfam" id="PF08442"/>
    </source>
</evidence>
<dbReference type="AlphaFoldDB" id="A0A1S3IC99"/>
<name>A0A1S3IC99_LINAN</name>
<dbReference type="InParanoid" id="A0A1S3IC99"/>
<dbReference type="FunFam" id="3.40.50.261:FF:000001">
    <property type="entry name" value="Succinate--CoA ligase [ADP-forming] subunit beta"/>
    <property type="match status" value="1"/>
</dbReference>
<feature type="binding site" evidence="12">
    <location>
        <position position="305"/>
    </location>
    <ligand>
        <name>substrate</name>
        <note>ligand shared with subunit alpha</note>
    </ligand>
</feature>
<evidence type="ECO:0000256" key="1">
    <source>
        <dbReference type="ARBA" id="ARBA00005064"/>
    </source>
</evidence>
<dbReference type="InterPro" id="IPR016102">
    <property type="entry name" value="Succinyl-CoA_synth-like"/>
</dbReference>
<keyword evidence="3 12" id="KW-0436">Ligase</keyword>